<keyword evidence="3" id="KW-1185">Reference proteome</keyword>
<dbReference type="EMBL" id="JAEHFL010000001">
    <property type="protein sequence ID" value="MBK3426981.1"/>
    <property type="molecule type" value="Genomic_DNA"/>
</dbReference>
<comment type="caution">
    <text evidence="2">The sequence shown here is derived from an EMBL/GenBank/DDBJ whole genome shotgun (WGS) entry which is preliminary data.</text>
</comment>
<evidence type="ECO:0000313" key="2">
    <source>
        <dbReference type="EMBL" id="MBK3426981.1"/>
    </source>
</evidence>
<protein>
    <submittedName>
        <fullName evidence="2">Z1 domain-containing protein</fullName>
    </submittedName>
</protein>
<dbReference type="Proteomes" id="UP000603369">
    <property type="component" value="Unassembled WGS sequence"/>
</dbReference>
<reference evidence="2 3" key="1">
    <citation type="submission" date="2020-12" db="EMBL/GenBank/DDBJ databases">
        <title>Draft genome sequence of the commensal strain Corynebacterium tuberculostearicum MFP09/CIP 102622 isolated from human skin.</title>
        <authorList>
            <person name="Boukerb A.M."/>
            <person name="Janvier X."/>
            <person name="Feuilloley M.G.J."/>
            <person name="Groboillot A."/>
        </authorList>
    </citation>
    <scope>NUCLEOTIDE SEQUENCE [LARGE SCALE GENOMIC DNA]</scope>
    <source>
        <strain evidence="2 3">CIP 102622</strain>
    </source>
</reference>
<evidence type="ECO:0000313" key="3">
    <source>
        <dbReference type="Proteomes" id="UP000603369"/>
    </source>
</evidence>
<feature type="domain" description="Putative endonuclease Z1" evidence="1">
    <location>
        <begin position="389"/>
        <end position="611"/>
    </location>
</feature>
<proteinExistence type="predicted"/>
<name>A0A8I1L6R3_9CORY</name>
<evidence type="ECO:0000259" key="1">
    <source>
        <dbReference type="Pfam" id="PF10593"/>
    </source>
</evidence>
<sequence length="916" mass="102060">MTDNSTTARDLKIEWLLEEIRNAVRTGVSVDAAVERISNNPFVKPPEELLNEARIIFLQNAGQISKFKAVDSLIQDEVDSGDWYDGPDYDNHIYWPHVKEVLQPKLGSALDEVDKASSKVLCSLRPPAEDTFDVRGLVLGFVQSGKTTNFISLISKAADIGYRLIIVLAGMTDNLRVQTQKRINEQLIDETPNWVKLTDIDSDFNASQFNANNRNSDTLLGAPANRHIAVVKKNGHILTALNNFLQGAKIATKDLPILVIDDESDQASINVSPKARAEASKINAQIKTLLRNPKTAYVAYTATPFANILIDPNDTTDLYPKDFIHVLPKPEGYFGTETIFGREPLNGEDAEELDGLSMVRTIDEDEIGATRPPSGKKGFENWEPEIPKSLDEAIRWFILATAARRARGQKDAHSSMLIHTAVRTAAHEILHELVQEQVKFIARAQDDPEMLKLLEAQWVYETEQVSAEALGYETLTFEEIKPQISDVLKATEVVMDNGISEQRLQYEDGKPKTVIAVGGNTLSRGLTLEGLVCSYFVRNATAYDTLLQMGRWFGFRNGYGDLPRIWMTEDLENWFHDLALVEADLRKDLARYADDGETPLTFQARIRTHPSMEVTARAKQQNSRPAVVSYSGQKVQTILFRHKNKDWLSQNIQASESLVQDIQGKGLKEHQKKNGTKFFKQVPPSVVEKFLDEYAIYEESTLGRNNAELLKAYIKKEHSTGSIRAWDISFFGRSGSDNPKSIDLGLTSELNLLNRSQMVVSASPDVANIKTLVGSLDRLNSADLDKPALQELIDEFETQSTKAETKLLKAYEAAVGTDVAHLGIYAIDPDSKTSQSSDFVHKSGKNVGKLITPRNRRKDLNAEDVMIGIGLFFPTSSNPDPDAEYVSAQDFLDAETMEQVAEAESEVLQAIEGEEA</sequence>
<dbReference type="RefSeq" id="WP_200435154.1">
    <property type="nucleotide sequence ID" value="NZ_CP073092.1"/>
</dbReference>
<organism evidence="2 3">
    <name type="scientific">Corynebacterium tuberculostearicum</name>
    <dbReference type="NCBI Taxonomy" id="38304"/>
    <lineage>
        <taxon>Bacteria</taxon>
        <taxon>Bacillati</taxon>
        <taxon>Actinomycetota</taxon>
        <taxon>Actinomycetes</taxon>
        <taxon>Mycobacteriales</taxon>
        <taxon>Corynebacteriaceae</taxon>
        <taxon>Corynebacterium</taxon>
    </lineage>
</organism>
<dbReference type="InterPro" id="IPR018310">
    <property type="entry name" value="Put_endonuclease_Z1-dom"/>
</dbReference>
<dbReference type="Pfam" id="PF10593">
    <property type="entry name" value="Z1"/>
    <property type="match status" value="1"/>
</dbReference>
<dbReference type="AlphaFoldDB" id="A0A8I1L6R3"/>
<accession>A0A8I1L6R3</accession>
<gene>
    <name evidence="2" type="ORF">JDP02_00410</name>
</gene>